<dbReference type="Proteomes" id="UP000823773">
    <property type="component" value="Unassembled WGS sequence"/>
</dbReference>
<dbReference type="EMBL" id="JAGGJR010000020">
    <property type="protein sequence ID" value="MBP1876660.1"/>
    <property type="molecule type" value="Genomic_DNA"/>
</dbReference>
<gene>
    <name evidence="1" type="ORF">J2Z19_006412</name>
</gene>
<name>A0ACC5T6C1_ENSAD</name>
<accession>A0ACC5T6C1</accession>
<organism evidence="1 2">
    <name type="scientific">Ensifer adhaerens</name>
    <name type="common">Sinorhizobium morelense</name>
    <dbReference type="NCBI Taxonomy" id="106592"/>
    <lineage>
        <taxon>Bacteria</taxon>
        <taxon>Pseudomonadati</taxon>
        <taxon>Pseudomonadota</taxon>
        <taxon>Alphaproteobacteria</taxon>
        <taxon>Hyphomicrobiales</taxon>
        <taxon>Rhizobiaceae</taxon>
        <taxon>Sinorhizobium/Ensifer group</taxon>
        <taxon>Ensifer</taxon>
    </lineage>
</organism>
<evidence type="ECO:0000313" key="2">
    <source>
        <dbReference type="Proteomes" id="UP000823773"/>
    </source>
</evidence>
<evidence type="ECO:0000313" key="1">
    <source>
        <dbReference type="EMBL" id="MBP1876660.1"/>
    </source>
</evidence>
<reference evidence="1" key="1">
    <citation type="submission" date="2021-03" db="EMBL/GenBank/DDBJ databases">
        <title>Genomic Encyclopedia of Type Strains, Phase IV (KMG-IV): sequencing the most valuable type-strain genomes for metagenomic binning, comparative biology and taxonomic classification.</title>
        <authorList>
            <person name="Goeker M."/>
        </authorList>
    </citation>
    <scope>NUCLEOTIDE SEQUENCE</scope>
    <source>
        <strain evidence="1">DSM 18131</strain>
    </source>
</reference>
<comment type="caution">
    <text evidence="1">The sequence shown here is derived from an EMBL/GenBank/DDBJ whole genome shotgun (WGS) entry which is preliminary data.</text>
</comment>
<proteinExistence type="predicted"/>
<sequence length="62" mass="7525">MERVESDKLVGEAATKVWSVTDFCKRHRLCYEQEKRLRYLFGHFATARELLHNAQRMPKWRT</sequence>
<protein>
    <submittedName>
        <fullName evidence="1">Uncharacterized protein</fullName>
    </submittedName>
</protein>
<keyword evidence="2" id="KW-1185">Reference proteome</keyword>